<dbReference type="PIRSF" id="PIRSF010376">
    <property type="entry name" value="IspE"/>
    <property type="match status" value="1"/>
</dbReference>
<dbReference type="Gene3D" id="3.30.70.890">
    <property type="entry name" value="GHMP kinase, C-terminal domain"/>
    <property type="match status" value="1"/>
</dbReference>
<evidence type="ECO:0000256" key="2">
    <source>
        <dbReference type="ARBA" id="ARBA00012052"/>
    </source>
</evidence>
<evidence type="ECO:0000256" key="8">
    <source>
        <dbReference type="ARBA" id="ARBA00023229"/>
    </source>
</evidence>
<dbReference type="EC" id="2.7.1.148" evidence="2 10"/>
<evidence type="ECO:0000256" key="4">
    <source>
        <dbReference type="ARBA" id="ARBA00022679"/>
    </source>
</evidence>
<dbReference type="GO" id="GO:0005524">
    <property type="term" value="F:ATP binding"/>
    <property type="evidence" value="ECO:0007669"/>
    <property type="project" value="UniProtKB-UniRule"/>
</dbReference>
<reference evidence="13 14" key="1">
    <citation type="submission" date="2019-07" db="EMBL/GenBank/DDBJ databases">
        <title>Tepidimonas alkaliphilus YIM 72238 draft genome.</title>
        <authorList>
            <person name="Da Costa M.S."/>
            <person name="Froufe H.J.C."/>
            <person name="Egas C."/>
            <person name="Albuquerque L."/>
        </authorList>
    </citation>
    <scope>NUCLEOTIDE SEQUENCE [LARGE SCALE GENOMIC DNA]</scope>
    <source>
        <strain evidence="13 14">YIM 72238</strain>
    </source>
</reference>
<dbReference type="EMBL" id="VJNB01000009">
    <property type="protein sequence ID" value="TSE18973.1"/>
    <property type="molecule type" value="Genomic_DNA"/>
</dbReference>
<dbReference type="PANTHER" id="PTHR43527">
    <property type="entry name" value="4-DIPHOSPHOCYTIDYL-2-C-METHYL-D-ERYTHRITOL KINASE, CHLOROPLASTIC"/>
    <property type="match status" value="1"/>
</dbReference>
<keyword evidence="14" id="KW-1185">Reference proteome</keyword>
<evidence type="ECO:0000313" key="14">
    <source>
        <dbReference type="Proteomes" id="UP000315736"/>
    </source>
</evidence>
<accession>A0A554W5X4</accession>
<comment type="pathway">
    <text evidence="10">Isoprenoid biosynthesis; isopentenyl diphosphate biosynthesis via DXP pathway; isopentenyl diphosphate from 1-deoxy-D-xylulose 5-phosphate: step 3/6.</text>
</comment>
<comment type="similarity">
    <text evidence="1 10">Belongs to the GHMP kinase family. IspE subfamily.</text>
</comment>
<dbReference type="InterPro" id="IPR036554">
    <property type="entry name" value="GHMP_kinase_C_sf"/>
</dbReference>
<feature type="domain" description="GHMP kinase N-terminal" evidence="11">
    <location>
        <begin position="69"/>
        <end position="143"/>
    </location>
</feature>
<evidence type="ECO:0000256" key="1">
    <source>
        <dbReference type="ARBA" id="ARBA00009684"/>
    </source>
</evidence>
<dbReference type="Proteomes" id="UP000315736">
    <property type="component" value="Unassembled WGS sequence"/>
</dbReference>
<dbReference type="Pfam" id="PF08544">
    <property type="entry name" value="GHMP_kinases_C"/>
    <property type="match status" value="1"/>
</dbReference>
<comment type="catalytic activity">
    <reaction evidence="10">
        <text>4-CDP-2-C-methyl-D-erythritol + ATP = 4-CDP-2-C-methyl-D-erythritol 2-phosphate + ADP + H(+)</text>
        <dbReference type="Rhea" id="RHEA:18437"/>
        <dbReference type="ChEBI" id="CHEBI:15378"/>
        <dbReference type="ChEBI" id="CHEBI:30616"/>
        <dbReference type="ChEBI" id="CHEBI:57823"/>
        <dbReference type="ChEBI" id="CHEBI:57919"/>
        <dbReference type="ChEBI" id="CHEBI:456216"/>
        <dbReference type="EC" id="2.7.1.148"/>
    </reaction>
</comment>
<keyword evidence="5 10" id="KW-0547">Nucleotide-binding</keyword>
<dbReference type="GO" id="GO:0016114">
    <property type="term" value="P:terpenoid biosynthetic process"/>
    <property type="evidence" value="ECO:0007669"/>
    <property type="project" value="UniProtKB-UniRule"/>
</dbReference>
<dbReference type="InterPro" id="IPR014721">
    <property type="entry name" value="Ribsml_uS5_D2-typ_fold_subgr"/>
</dbReference>
<feature type="binding site" evidence="10">
    <location>
        <begin position="96"/>
        <end position="106"/>
    </location>
    <ligand>
        <name>ATP</name>
        <dbReference type="ChEBI" id="CHEBI:30616"/>
    </ligand>
</feature>
<comment type="function">
    <text evidence="10">Catalyzes the phosphorylation of the position 2 hydroxy group of 4-diphosphocytidyl-2C-methyl-D-erythritol.</text>
</comment>
<dbReference type="NCBIfam" id="TIGR00154">
    <property type="entry name" value="ispE"/>
    <property type="match status" value="1"/>
</dbReference>
<feature type="domain" description="GHMP kinase C-terminal" evidence="12">
    <location>
        <begin position="212"/>
        <end position="256"/>
    </location>
</feature>
<dbReference type="InterPro" id="IPR006204">
    <property type="entry name" value="GHMP_kinase_N_dom"/>
</dbReference>
<keyword evidence="7 10" id="KW-0067">ATP-binding</keyword>
<evidence type="ECO:0000256" key="9">
    <source>
        <dbReference type="ARBA" id="ARBA00032554"/>
    </source>
</evidence>
<evidence type="ECO:0000313" key="13">
    <source>
        <dbReference type="EMBL" id="TSE18973.1"/>
    </source>
</evidence>
<evidence type="ECO:0000256" key="10">
    <source>
        <dbReference type="HAMAP-Rule" id="MF_00061"/>
    </source>
</evidence>
<dbReference type="PANTHER" id="PTHR43527:SF2">
    <property type="entry name" value="4-DIPHOSPHOCYTIDYL-2-C-METHYL-D-ERYTHRITOL KINASE, CHLOROPLASTIC"/>
    <property type="match status" value="1"/>
</dbReference>
<dbReference type="OrthoDB" id="9809438at2"/>
<dbReference type="NCBIfam" id="NF011202">
    <property type="entry name" value="PRK14608.1"/>
    <property type="match status" value="1"/>
</dbReference>
<dbReference type="InterPro" id="IPR020568">
    <property type="entry name" value="Ribosomal_Su5_D2-typ_SF"/>
</dbReference>
<dbReference type="SUPFAM" id="SSF55060">
    <property type="entry name" value="GHMP Kinase, C-terminal domain"/>
    <property type="match status" value="1"/>
</dbReference>
<evidence type="ECO:0000259" key="11">
    <source>
        <dbReference type="Pfam" id="PF00288"/>
    </source>
</evidence>
<evidence type="ECO:0000256" key="3">
    <source>
        <dbReference type="ARBA" id="ARBA00017473"/>
    </source>
</evidence>
<name>A0A554W5X4_9BURK</name>
<dbReference type="InterPro" id="IPR004424">
    <property type="entry name" value="IspE"/>
</dbReference>
<dbReference type="SUPFAM" id="SSF54211">
    <property type="entry name" value="Ribosomal protein S5 domain 2-like"/>
    <property type="match status" value="1"/>
</dbReference>
<dbReference type="GO" id="GO:0019288">
    <property type="term" value="P:isopentenyl diphosphate biosynthetic process, methylerythritol 4-phosphate pathway"/>
    <property type="evidence" value="ECO:0007669"/>
    <property type="project" value="UniProtKB-UniRule"/>
</dbReference>
<dbReference type="HAMAP" id="MF_00061">
    <property type="entry name" value="IspE"/>
    <property type="match status" value="1"/>
</dbReference>
<evidence type="ECO:0000256" key="5">
    <source>
        <dbReference type="ARBA" id="ARBA00022741"/>
    </source>
</evidence>
<dbReference type="InterPro" id="IPR013750">
    <property type="entry name" value="GHMP_kinase_C_dom"/>
</dbReference>
<comment type="caution">
    <text evidence="13">The sequence shown here is derived from an EMBL/GenBank/DDBJ whole genome shotgun (WGS) entry which is preliminary data.</text>
</comment>
<organism evidence="13 14">
    <name type="scientific">Tepidimonas alkaliphilus</name>
    <dbReference type="NCBI Taxonomy" id="2588942"/>
    <lineage>
        <taxon>Bacteria</taxon>
        <taxon>Pseudomonadati</taxon>
        <taxon>Pseudomonadota</taxon>
        <taxon>Betaproteobacteria</taxon>
        <taxon>Burkholderiales</taxon>
        <taxon>Tepidimonas</taxon>
    </lineage>
</organism>
<dbReference type="AlphaFoldDB" id="A0A554W5X4"/>
<evidence type="ECO:0000256" key="7">
    <source>
        <dbReference type="ARBA" id="ARBA00022840"/>
    </source>
</evidence>
<keyword evidence="6 10" id="KW-0418">Kinase</keyword>
<sequence length="288" mass="30536">MQRLLDLPAPAKVNLFLHVVGRRADGYHELQSLFVPLGWHDVIHLELRRDGGLSREDLHASAGLPVNDLCLRAARALQQASGTALGAHIALDKRLPQQAGLGGGSSDAATVLLGLNRLWGLHWPRARLAALAATLGADVPFFLGPGPAWVEGIGERLTPVELPPRELLVVKPPSGVPTAAVFSAPDLPRATPRAVVTEALARLQADPLLRWGGNDLQEVAARLCPDVAQALQRLRDLGLAPRMSGSGSAVFAVLPAGAPAGLEDAARWPAGWTIWRGPTLPRLPLAAW</sequence>
<gene>
    <name evidence="10 13" type="primary">ispE</name>
    <name evidence="13" type="ORF">Talka_01735</name>
</gene>
<dbReference type="Pfam" id="PF00288">
    <property type="entry name" value="GHMP_kinases_N"/>
    <property type="match status" value="1"/>
</dbReference>
<proteinExistence type="inferred from homology"/>
<evidence type="ECO:0000259" key="12">
    <source>
        <dbReference type="Pfam" id="PF08544"/>
    </source>
</evidence>
<feature type="active site" evidence="10">
    <location>
        <position position="12"/>
    </location>
</feature>
<keyword evidence="8 10" id="KW-0414">Isoprene biosynthesis</keyword>
<dbReference type="GO" id="GO:0050515">
    <property type="term" value="F:4-(cytidine 5'-diphospho)-2-C-methyl-D-erythritol kinase activity"/>
    <property type="evidence" value="ECO:0007669"/>
    <property type="project" value="UniProtKB-UniRule"/>
</dbReference>
<evidence type="ECO:0000256" key="6">
    <source>
        <dbReference type="ARBA" id="ARBA00022777"/>
    </source>
</evidence>
<feature type="active site" evidence="10">
    <location>
        <position position="138"/>
    </location>
</feature>
<dbReference type="Gene3D" id="3.30.230.10">
    <property type="match status" value="1"/>
</dbReference>
<protein>
    <recommendedName>
        <fullName evidence="3 10">4-diphosphocytidyl-2-C-methyl-D-erythritol kinase</fullName>
        <shortName evidence="10">CMK</shortName>
        <ecNumber evidence="2 10">2.7.1.148</ecNumber>
    </recommendedName>
    <alternativeName>
        <fullName evidence="9 10">4-(cytidine-5'-diphospho)-2-C-methyl-D-erythritol kinase</fullName>
    </alternativeName>
</protein>
<dbReference type="RefSeq" id="WP_143890753.1">
    <property type="nucleotide sequence ID" value="NZ_VJNB01000009.1"/>
</dbReference>
<keyword evidence="4 10" id="KW-0808">Transferase</keyword>
<dbReference type="UniPathway" id="UPA00056">
    <property type="reaction ID" value="UER00094"/>
</dbReference>